<dbReference type="InterPro" id="IPR024278">
    <property type="entry name" value="DUF3823_N"/>
</dbReference>
<dbReference type="Pfam" id="PF12866">
    <property type="entry name" value="DUF3823"/>
    <property type="match status" value="1"/>
</dbReference>
<dbReference type="InterPro" id="IPR041186">
    <property type="entry name" value="DUF3823_C"/>
</dbReference>
<dbReference type="Gene3D" id="2.60.40.1120">
    <property type="entry name" value="Carboxypeptidase-like, regulatory domain"/>
    <property type="match status" value="1"/>
</dbReference>
<reference evidence="4 5" key="1">
    <citation type="submission" date="2019-05" db="EMBL/GenBank/DDBJ databases">
        <title>Algicella ahnfeltiae gen. nov., sp. nov., a novel marine bacterium of the family Flavobacteriaceae isolated from a red alga.</title>
        <authorList>
            <person name="Nedashkovskaya O.I."/>
            <person name="Kukhlevskiy A.D."/>
            <person name="Kim S.-G."/>
            <person name="Zhukova N.V."/>
            <person name="Mikhailov V.V."/>
        </authorList>
    </citation>
    <scope>NUCLEOTIDE SEQUENCE [LARGE SCALE GENOMIC DNA]</scope>
    <source>
        <strain evidence="4 5">10Alg115</strain>
    </source>
</reference>
<keyword evidence="5" id="KW-1185">Reference proteome</keyword>
<dbReference type="PROSITE" id="PS51257">
    <property type="entry name" value="PROKAR_LIPOPROTEIN"/>
    <property type="match status" value="1"/>
</dbReference>
<dbReference type="RefSeq" id="WP_138948359.1">
    <property type="nucleotide sequence ID" value="NZ_CP040749.1"/>
</dbReference>
<sequence length="226" mass="25064">MKIRYYIFLLAAISLTVSCAIDNYDEPQSFLTGKVVHNGEIIPVENDQVKFRLYEPGYQLSSGFIEVTINQDGSYSSLLFNGQYKLIFEEGEGPFKSIDTISIDLKGSTEMDIEVTPYYMINNSQISNSGSTINATCSVSQIINGVDARDIERVTLFINKTQFVSGNGDENIAQSSADDISDLSNLSMLVDIPSITPTQNYVFARIGVKIVDVQDMLFTPVEKISF</sequence>
<proteinExistence type="predicted"/>
<dbReference type="Proteomes" id="UP000306229">
    <property type="component" value="Chromosome"/>
</dbReference>
<evidence type="ECO:0000256" key="1">
    <source>
        <dbReference type="SAM" id="SignalP"/>
    </source>
</evidence>
<organism evidence="4 5">
    <name type="scientific">Aureibaculum algae</name>
    <dbReference type="NCBI Taxonomy" id="2584122"/>
    <lineage>
        <taxon>Bacteria</taxon>
        <taxon>Pseudomonadati</taxon>
        <taxon>Bacteroidota</taxon>
        <taxon>Flavobacteriia</taxon>
        <taxon>Flavobacteriales</taxon>
        <taxon>Flavobacteriaceae</taxon>
        <taxon>Aureibaculum</taxon>
    </lineage>
</organism>
<feature type="domain" description="DUF3823" evidence="2">
    <location>
        <begin position="30"/>
        <end position="116"/>
    </location>
</feature>
<dbReference type="EMBL" id="CP040749">
    <property type="protein sequence ID" value="QCX37423.1"/>
    <property type="molecule type" value="Genomic_DNA"/>
</dbReference>
<feature type="chain" id="PRO_5022919438" evidence="1">
    <location>
        <begin position="21"/>
        <end position="226"/>
    </location>
</feature>
<dbReference type="KEGG" id="fbe:FF125_02850"/>
<gene>
    <name evidence="4" type="ORF">FF125_02850</name>
</gene>
<dbReference type="Gene3D" id="2.60.40.2060">
    <property type="match status" value="1"/>
</dbReference>
<feature type="signal peptide" evidence="1">
    <location>
        <begin position="1"/>
        <end position="20"/>
    </location>
</feature>
<protein>
    <submittedName>
        <fullName evidence="4">DUF3823 domain-containing protein</fullName>
    </submittedName>
</protein>
<feature type="domain" description="DUF3823" evidence="3">
    <location>
        <begin position="119"/>
        <end position="223"/>
    </location>
</feature>
<name>A0A5B7TQH2_9FLAO</name>
<accession>A0A5B7TQH2</accession>
<keyword evidence="1" id="KW-0732">Signal</keyword>
<evidence type="ECO:0000313" key="4">
    <source>
        <dbReference type="EMBL" id="QCX37423.1"/>
    </source>
</evidence>
<evidence type="ECO:0000313" key="5">
    <source>
        <dbReference type="Proteomes" id="UP000306229"/>
    </source>
</evidence>
<dbReference type="AlphaFoldDB" id="A0A5B7TQH2"/>
<evidence type="ECO:0000259" key="3">
    <source>
        <dbReference type="Pfam" id="PF18003"/>
    </source>
</evidence>
<evidence type="ECO:0000259" key="2">
    <source>
        <dbReference type="Pfam" id="PF12866"/>
    </source>
</evidence>
<dbReference type="Pfam" id="PF18003">
    <property type="entry name" value="DUF3823_C"/>
    <property type="match status" value="1"/>
</dbReference>
<dbReference type="OrthoDB" id="1433240at2"/>